<keyword evidence="2" id="KW-1185">Reference proteome</keyword>
<dbReference type="AlphaFoldDB" id="A0A8S4RT14"/>
<evidence type="ECO:0000313" key="2">
    <source>
        <dbReference type="Proteomes" id="UP000838756"/>
    </source>
</evidence>
<reference evidence="1" key="1">
    <citation type="submission" date="2022-03" db="EMBL/GenBank/DDBJ databases">
        <authorList>
            <person name="Lindestad O."/>
        </authorList>
    </citation>
    <scope>NUCLEOTIDE SEQUENCE</scope>
</reference>
<evidence type="ECO:0000313" key="1">
    <source>
        <dbReference type="EMBL" id="CAH2240001.1"/>
    </source>
</evidence>
<proteinExistence type="predicted"/>
<protein>
    <submittedName>
        <fullName evidence="1">Jg3429 protein</fullName>
    </submittedName>
</protein>
<comment type="caution">
    <text evidence="1">The sequence shown here is derived from an EMBL/GenBank/DDBJ whole genome shotgun (WGS) entry which is preliminary data.</text>
</comment>
<dbReference type="EMBL" id="CAKXAJ010025467">
    <property type="protein sequence ID" value="CAH2240001.1"/>
    <property type="molecule type" value="Genomic_DNA"/>
</dbReference>
<sequence>MQIQRFWELESAPETKPLTKEEVLCESIFIKTHSRDSNGKYTVALPLKENTSPLGDSRGIALSRLHRLESKPSGNPALQAEYVQCLQEYLDLGHTMFFYFFGTNLH</sequence>
<dbReference type="Proteomes" id="UP000838756">
    <property type="component" value="Unassembled WGS sequence"/>
</dbReference>
<name>A0A8S4RT14_9NEOP</name>
<gene>
    <name evidence="1" type="primary">jg3429</name>
    <name evidence="1" type="ORF">PAEG_LOCUS16633</name>
</gene>
<organism evidence="1 2">
    <name type="scientific">Pararge aegeria aegeria</name>
    <dbReference type="NCBI Taxonomy" id="348720"/>
    <lineage>
        <taxon>Eukaryota</taxon>
        <taxon>Metazoa</taxon>
        <taxon>Ecdysozoa</taxon>
        <taxon>Arthropoda</taxon>
        <taxon>Hexapoda</taxon>
        <taxon>Insecta</taxon>
        <taxon>Pterygota</taxon>
        <taxon>Neoptera</taxon>
        <taxon>Endopterygota</taxon>
        <taxon>Lepidoptera</taxon>
        <taxon>Glossata</taxon>
        <taxon>Ditrysia</taxon>
        <taxon>Papilionoidea</taxon>
        <taxon>Nymphalidae</taxon>
        <taxon>Satyrinae</taxon>
        <taxon>Satyrini</taxon>
        <taxon>Parargina</taxon>
        <taxon>Pararge</taxon>
    </lineage>
</organism>
<dbReference type="OrthoDB" id="8194935at2759"/>
<accession>A0A8S4RT14</accession>